<reference evidence="2" key="2">
    <citation type="submission" date="2025-08" db="UniProtKB">
        <authorList>
            <consortium name="Ensembl"/>
        </authorList>
    </citation>
    <scope>IDENTIFICATION</scope>
</reference>
<dbReference type="GeneTree" id="ENSGT00950000183608"/>
<dbReference type="AlphaFoldDB" id="A0A7N5KGU3"/>
<accession>A0A7N5KGU3</accession>
<organism evidence="2 3">
    <name type="scientific">Ailuropoda melanoleuca</name>
    <name type="common">Giant panda</name>
    <dbReference type="NCBI Taxonomy" id="9646"/>
    <lineage>
        <taxon>Eukaryota</taxon>
        <taxon>Metazoa</taxon>
        <taxon>Chordata</taxon>
        <taxon>Craniata</taxon>
        <taxon>Vertebrata</taxon>
        <taxon>Euteleostomi</taxon>
        <taxon>Mammalia</taxon>
        <taxon>Eutheria</taxon>
        <taxon>Laurasiatheria</taxon>
        <taxon>Carnivora</taxon>
        <taxon>Caniformia</taxon>
        <taxon>Ursidae</taxon>
        <taxon>Ailuropoda</taxon>
    </lineage>
</organism>
<sequence length="209" mass="21661">MHREGGALATDLGSGEARNGTTCARDGEEPARRPSRLCTSDPGRSVCLPGEGLAAPATSRRPTEALFHARRNSVFNGPRLPRQLSRPPCVQPWPPPPRCAGPGLGPRGAGPTPRAAQRRHPPHGAFGRSENSGAVSRPRAHGPAHPAARGSRRPRSRAARDRARAAVRTPSRAASAGGRAPRPGSRPPAGAAAPGRPRALAAAERVCAP</sequence>
<reference evidence="2 3" key="1">
    <citation type="journal article" date="2010" name="Nature">
        <title>The sequence and de novo assembly of the giant panda genome.</title>
        <authorList>
            <person name="Li R."/>
            <person name="Fan W."/>
            <person name="Tian G."/>
            <person name="Zhu H."/>
            <person name="He L."/>
            <person name="Cai J."/>
            <person name="Huang Q."/>
            <person name="Cai Q."/>
            <person name="Li B."/>
            <person name="Bai Y."/>
            <person name="Zhang Z."/>
            <person name="Zhang Y."/>
            <person name="Wang W."/>
            <person name="Li J."/>
            <person name="Wei F."/>
            <person name="Li H."/>
            <person name="Jian M."/>
            <person name="Li J."/>
            <person name="Zhang Z."/>
            <person name="Nielsen R."/>
            <person name="Li D."/>
            <person name="Gu W."/>
            <person name="Yang Z."/>
            <person name="Xuan Z."/>
            <person name="Ryder O.A."/>
            <person name="Leung F.C."/>
            <person name="Zhou Y."/>
            <person name="Cao J."/>
            <person name="Sun X."/>
            <person name="Fu Y."/>
            <person name="Fang X."/>
            <person name="Guo X."/>
            <person name="Wang B."/>
            <person name="Hou R."/>
            <person name="Shen F."/>
            <person name="Mu B."/>
            <person name="Ni P."/>
            <person name="Lin R."/>
            <person name="Qian W."/>
            <person name="Wang G."/>
            <person name="Yu C."/>
            <person name="Nie W."/>
            <person name="Wang J."/>
            <person name="Wu Z."/>
            <person name="Liang H."/>
            <person name="Min J."/>
            <person name="Wu Q."/>
            <person name="Cheng S."/>
            <person name="Ruan J."/>
            <person name="Wang M."/>
            <person name="Shi Z."/>
            <person name="Wen M."/>
            <person name="Liu B."/>
            <person name="Ren X."/>
            <person name="Zheng H."/>
            <person name="Dong D."/>
            <person name="Cook K."/>
            <person name="Shan G."/>
            <person name="Zhang H."/>
            <person name="Kosiol C."/>
            <person name="Xie X."/>
            <person name="Lu Z."/>
            <person name="Zheng H."/>
            <person name="Li Y."/>
            <person name="Steiner C.C."/>
            <person name="Lam T.T."/>
            <person name="Lin S."/>
            <person name="Zhang Q."/>
            <person name="Li G."/>
            <person name="Tian J."/>
            <person name="Gong T."/>
            <person name="Liu H."/>
            <person name="Zhang D."/>
            <person name="Fang L."/>
            <person name="Ye C."/>
            <person name="Zhang J."/>
            <person name="Hu W."/>
            <person name="Xu A."/>
            <person name="Ren Y."/>
            <person name="Zhang G."/>
            <person name="Bruford M.W."/>
            <person name="Li Q."/>
            <person name="Ma L."/>
            <person name="Guo Y."/>
            <person name="An N."/>
            <person name="Hu Y."/>
            <person name="Zheng Y."/>
            <person name="Shi Y."/>
            <person name="Li Z."/>
            <person name="Liu Q."/>
            <person name="Chen Y."/>
            <person name="Zhao J."/>
            <person name="Qu N."/>
            <person name="Zhao S."/>
            <person name="Tian F."/>
            <person name="Wang X."/>
            <person name="Wang H."/>
            <person name="Xu L."/>
            <person name="Liu X."/>
            <person name="Vinar T."/>
            <person name="Wang Y."/>
            <person name="Lam T.W."/>
            <person name="Yiu S.M."/>
            <person name="Liu S."/>
            <person name="Zhang H."/>
            <person name="Li D."/>
            <person name="Huang Y."/>
            <person name="Wang X."/>
            <person name="Yang G."/>
            <person name="Jiang Z."/>
            <person name="Wang J."/>
            <person name="Qin N."/>
            <person name="Li L."/>
            <person name="Li J."/>
            <person name="Bolund L."/>
            <person name="Kristiansen K."/>
            <person name="Wong G.K."/>
            <person name="Olson M."/>
            <person name="Zhang X."/>
            <person name="Li S."/>
            <person name="Yang H."/>
            <person name="Wang J."/>
            <person name="Wang J."/>
        </authorList>
    </citation>
    <scope>NUCLEOTIDE SEQUENCE [LARGE SCALE GENOMIC DNA]</scope>
</reference>
<keyword evidence="3" id="KW-1185">Reference proteome</keyword>
<dbReference type="InParanoid" id="A0A7N5KGU3"/>
<proteinExistence type="predicted"/>
<dbReference type="Proteomes" id="UP000008912">
    <property type="component" value="Unassembled WGS sequence"/>
</dbReference>
<protein>
    <submittedName>
        <fullName evidence="2">Uncharacterized protein</fullName>
    </submittedName>
</protein>
<feature type="compositionally biased region" description="Pro residues" evidence="1">
    <location>
        <begin position="89"/>
        <end position="99"/>
    </location>
</feature>
<evidence type="ECO:0000313" key="2">
    <source>
        <dbReference type="Ensembl" id="ENSAMEP00000039993.1"/>
    </source>
</evidence>
<feature type="compositionally biased region" description="Low complexity" evidence="1">
    <location>
        <begin position="170"/>
        <end position="203"/>
    </location>
</feature>
<reference evidence="2" key="3">
    <citation type="submission" date="2025-09" db="UniProtKB">
        <authorList>
            <consortium name="Ensembl"/>
        </authorList>
    </citation>
    <scope>IDENTIFICATION</scope>
</reference>
<name>A0A7N5KGU3_AILME</name>
<feature type="region of interest" description="Disordered" evidence="1">
    <location>
        <begin position="74"/>
        <end position="209"/>
    </location>
</feature>
<dbReference type="Ensembl" id="ENSAMET00000026101.1">
    <property type="protein sequence ID" value="ENSAMEP00000039993.1"/>
    <property type="gene ID" value="ENSAMEG00000030835.1"/>
</dbReference>
<evidence type="ECO:0000256" key="1">
    <source>
        <dbReference type="SAM" id="MobiDB-lite"/>
    </source>
</evidence>
<feature type="region of interest" description="Disordered" evidence="1">
    <location>
        <begin position="1"/>
        <end position="62"/>
    </location>
</feature>
<evidence type="ECO:0000313" key="3">
    <source>
        <dbReference type="Proteomes" id="UP000008912"/>
    </source>
</evidence>